<reference evidence="2" key="1">
    <citation type="journal article" date="2019" name="Int. J. Syst. Evol. Microbiol.">
        <title>The Global Catalogue of Microorganisms (GCM) 10K type strain sequencing project: providing services to taxonomists for standard genome sequencing and annotation.</title>
        <authorList>
            <consortium name="The Broad Institute Genomics Platform"/>
            <consortium name="The Broad Institute Genome Sequencing Center for Infectious Disease"/>
            <person name="Wu L."/>
            <person name="Ma J."/>
        </authorList>
    </citation>
    <scope>NUCLEOTIDE SEQUENCE [LARGE SCALE GENOMIC DNA]</scope>
    <source>
        <strain evidence="2">KCTC 52141</strain>
    </source>
</reference>
<dbReference type="InterPro" id="IPR032314">
    <property type="entry name" value="DUF4845"/>
</dbReference>
<accession>A0ABV7HRT2</accession>
<evidence type="ECO:0000313" key="2">
    <source>
        <dbReference type="Proteomes" id="UP001595548"/>
    </source>
</evidence>
<protein>
    <submittedName>
        <fullName evidence="1">DUF4845 domain-containing protein</fullName>
    </submittedName>
</protein>
<dbReference type="EMBL" id="JBHRTL010000006">
    <property type="protein sequence ID" value="MFC3155413.1"/>
    <property type="molecule type" value="Genomic_DNA"/>
</dbReference>
<evidence type="ECO:0000313" key="1">
    <source>
        <dbReference type="EMBL" id="MFC3155413.1"/>
    </source>
</evidence>
<proteinExistence type="predicted"/>
<dbReference type="Proteomes" id="UP001595548">
    <property type="component" value="Unassembled WGS sequence"/>
</dbReference>
<name>A0ABV7HRT2_9GAMM</name>
<comment type="caution">
    <text evidence="1">The sequence shown here is derived from an EMBL/GenBank/DDBJ whole genome shotgun (WGS) entry which is preliminary data.</text>
</comment>
<dbReference type="Pfam" id="PF16137">
    <property type="entry name" value="DUF4845"/>
    <property type="match status" value="1"/>
</dbReference>
<organism evidence="1 2">
    <name type="scientific">Gilvimarinus japonicus</name>
    <dbReference type="NCBI Taxonomy" id="1796469"/>
    <lineage>
        <taxon>Bacteria</taxon>
        <taxon>Pseudomonadati</taxon>
        <taxon>Pseudomonadota</taxon>
        <taxon>Gammaproteobacteria</taxon>
        <taxon>Cellvibrionales</taxon>
        <taxon>Cellvibrionaceae</taxon>
        <taxon>Gilvimarinus</taxon>
    </lineage>
</organism>
<dbReference type="RefSeq" id="WP_339615575.1">
    <property type="nucleotide sequence ID" value="NZ_AP031500.1"/>
</dbReference>
<sequence>MRVNIKQSGLSAISLLLVLVIAAFLMLCAFKVVPIYAENYYITAGLKTLAEDNPDLSKMSTNDIKKAMNRYYTINNVRSEGAKQLEVVRNSRNLLVINEYESRVPLLANIDVVVSFKNVLDSDRPDECCKAAE</sequence>
<keyword evidence="2" id="KW-1185">Reference proteome</keyword>
<gene>
    <name evidence="1" type="ORF">ACFOEB_09405</name>
</gene>